<proteinExistence type="inferred from homology"/>
<dbReference type="Pfam" id="PF00854">
    <property type="entry name" value="PTR2"/>
    <property type="match status" value="2"/>
</dbReference>
<keyword evidence="5" id="KW-0571">Peptide transport</keyword>
<dbReference type="PROSITE" id="PS50850">
    <property type="entry name" value="MFS"/>
    <property type="match status" value="1"/>
</dbReference>
<dbReference type="RefSeq" id="WP_222989180.1">
    <property type="nucleotide sequence ID" value="NZ_JAINVV010000004.1"/>
</dbReference>
<dbReference type="InterPro" id="IPR020846">
    <property type="entry name" value="MFS_dom"/>
</dbReference>
<feature type="transmembrane region" description="Helical" evidence="9">
    <location>
        <begin position="143"/>
        <end position="163"/>
    </location>
</feature>
<name>A0ABS7PL83_9SPHN</name>
<dbReference type="Proteomes" id="UP000706039">
    <property type="component" value="Unassembled WGS sequence"/>
</dbReference>
<dbReference type="PROSITE" id="PS01022">
    <property type="entry name" value="PTR2_1"/>
    <property type="match status" value="1"/>
</dbReference>
<evidence type="ECO:0000256" key="7">
    <source>
        <dbReference type="ARBA" id="ARBA00023136"/>
    </source>
</evidence>
<keyword evidence="4 8" id="KW-0812">Transmembrane</keyword>
<evidence type="ECO:0000259" key="10">
    <source>
        <dbReference type="PROSITE" id="PS50850"/>
    </source>
</evidence>
<feature type="transmembrane region" description="Helical" evidence="9">
    <location>
        <begin position="217"/>
        <end position="234"/>
    </location>
</feature>
<comment type="subcellular location">
    <subcellularLocation>
        <location evidence="1">Cell membrane</location>
        <topology evidence="1">Multi-pass membrane protein</topology>
    </subcellularLocation>
    <subcellularLocation>
        <location evidence="8">Membrane</location>
        <topology evidence="8">Multi-pass membrane protein</topology>
    </subcellularLocation>
</comment>
<evidence type="ECO:0000256" key="8">
    <source>
        <dbReference type="RuleBase" id="RU003755"/>
    </source>
</evidence>
<sequence length="426" mass="46571">MSDDTARGWFGQPRGLTILFLTNMWEQFSYYGMRALLVYYMTKQLLMSQGHSSFVYGAYTACAYFTPIVGGVIADRLLGKRRAVIIGATIMALGHFMMAFEALFYVALATIALGNGLFLPSLPSQINDLYKAGDPRRGWAYNVYYVGINIGGFLAPLICGTLGELYGWHYGFGAAGLGMLAGLVIYLAGQRYLPPETPRAPTEDLPPMRWADHRRTFMVLGAIALCVTVFRGAYEQVGNTVALWADAGIDRAAGGFTIPMTWFQSLNPLMVMLMTPALLAYWRRRADAGRDTPPARRMATGALIVAAAYLMLAGVEWSSDARAGWIWLAIFFVIFTLGELFILPTGLGLFARLAPPRLGATTVAAWYLAIFTGSLSAGLVGTFWSRMDHGGFFALLAVIATVAAGLLRLLDRQVRAVDPTWIAKVD</sequence>
<keyword evidence="2 8" id="KW-0813">Transport</keyword>
<dbReference type="InterPro" id="IPR005279">
    <property type="entry name" value="Dipep/tripep_permease"/>
</dbReference>
<evidence type="ECO:0000313" key="11">
    <source>
        <dbReference type="EMBL" id="MBY8822070.1"/>
    </source>
</evidence>
<dbReference type="InterPro" id="IPR050171">
    <property type="entry name" value="MFS_Transporters"/>
</dbReference>
<feature type="transmembrane region" description="Helical" evidence="9">
    <location>
        <begin position="363"/>
        <end position="384"/>
    </location>
</feature>
<dbReference type="InterPro" id="IPR018456">
    <property type="entry name" value="PTR2_symporter_CS"/>
</dbReference>
<feature type="transmembrane region" description="Helical" evidence="9">
    <location>
        <begin position="325"/>
        <end position="351"/>
    </location>
</feature>
<feature type="transmembrane region" description="Helical" evidence="9">
    <location>
        <begin position="54"/>
        <end position="74"/>
    </location>
</feature>
<reference evidence="11 12" key="1">
    <citation type="submission" date="2021-08" db="EMBL/GenBank/DDBJ databases">
        <authorList>
            <person name="Tuo L."/>
        </authorList>
    </citation>
    <scope>NUCLEOTIDE SEQUENCE [LARGE SCALE GENOMIC DNA]</scope>
    <source>
        <strain evidence="11 12">JCM 31229</strain>
    </source>
</reference>
<feature type="transmembrane region" description="Helical" evidence="9">
    <location>
        <begin position="390"/>
        <end position="410"/>
    </location>
</feature>
<evidence type="ECO:0000256" key="4">
    <source>
        <dbReference type="ARBA" id="ARBA00022692"/>
    </source>
</evidence>
<evidence type="ECO:0000256" key="1">
    <source>
        <dbReference type="ARBA" id="ARBA00004651"/>
    </source>
</evidence>
<keyword evidence="12" id="KW-1185">Reference proteome</keyword>
<evidence type="ECO:0000256" key="5">
    <source>
        <dbReference type="ARBA" id="ARBA00022856"/>
    </source>
</evidence>
<dbReference type="PANTHER" id="PTHR23517:SF15">
    <property type="entry name" value="PROTON-DEPENDENT OLIGOPEPTIDE FAMILY TRANSPORT PROTEIN"/>
    <property type="match status" value="1"/>
</dbReference>
<keyword evidence="5" id="KW-0653">Protein transport</keyword>
<dbReference type="PROSITE" id="PS01023">
    <property type="entry name" value="PTR2_2"/>
    <property type="match status" value="1"/>
</dbReference>
<accession>A0ABS7PL83</accession>
<dbReference type="InterPro" id="IPR036259">
    <property type="entry name" value="MFS_trans_sf"/>
</dbReference>
<dbReference type="EMBL" id="JAINVV010000004">
    <property type="protein sequence ID" value="MBY8822070.1"/>
    <property type="molecule type" value="Genomic_DNA"/>
</dbReference>
<keyword evidence="3" id="KW-1003">Cell membrane</keyword>
<dbReference type="SUPFAM" id="SSF103473">
    <property type="entry name" value="MFS general substrate transporter"/>
    <property type="match status" value="1"/>
</dbReference>
<dbReference type="PANTHER" id="PTHR23517">
    <property type="entry name" value="RESISTANCE PROTEIN MDTM, PUTATIVE-RELATED-RELATED"/>
    <property type="match status" value="1"/>
</dbReference>
<comment type="similarity">
    <text evidence="8">Belongs to the major facilitator superfamily. Proton-dependent oligopeptide transporter (POT/PTR) (TC 2.A.17) family.</text>
</comment>
<evidence type="ECO:0000256" key="6">
    <source>
        <dbReference type="ARBA" id="ARBA00022989"/>
    </source>
</evidence>
<evidence type="ECO:0000256" key="3">
    <source>
        <dbReference type="ARBA" id="ARBA00022475"/>
    </source>
</evidence>
<protein>
    <submittedName>
        <fullName evidence="11">Peptide MFS transporter</fullName>
    </submittedName>
</protein>
<keyword evidence="6 9" id="KW-1133">Transmembrane helix</keyword>
<keyword evidence="7 9" id="KW-0472">Membrane</keyword>
<evidence type="ECO:0000256" key="2">
    <source>
        <dbReference type="ARBA" id="ARBA00022448"/>
    </source>
</evidence>
<dbReference type="InterPro" id="IPR000109">
    <property type="entry name" value="POT_fam"/>
</dbReference>
<dbReference type="NCBIfam" id="TIGR00924">
    <property type="entry name" value="yjdL_sub1_fam"/>
    <property type="match status" value="1"/>
</dbReference>
<dbReference type="CDD" id="cd17346">
    <property type="entry name" value="MFS_DtpA_like"/>
    <property type="match status" value="1"/>
</dbReference>
<feature type="transmembrane region" description="Helical" evidence="9">
    <location>
        <begin position="169"/>
        <end position="189"/>
    </location>
</feature>
<evidence type="ECO:0000256" key="9">
    <source>
        <dbReference type="SAM" id="Phobius"/>
    </source>
</evidence>
<organism evidence="11 12">
    <name type="scientific">Sphingomonas colocasiae</name>
    <dbReference type="NCBI Taxonomy" id="1848973"/>
    <lineage>
        <taxon>Bacteria</taxon>
        <taxon>Pseudomonadati</taxon>
        <taxon>Pseudomonadota</taxon>
        <taxon>Alphaproteobacteria</taxon>
        <taxon>Sphingomonadales</taxon>
        <taxon>Sphingomonadaceae</taxon>
        <taxon>Sphingomonas</taxon>
    </lineage>
</organism>
<feature type="transmembrane region" description="Helical" evidence="9">
    <location>
        <begin position="104"/>
        <end position="122"/>
    </location>
</feature>
<comment type="caution">
    <text evidence="11">The sequence shown here is derived from an EMBL/GenBank/DDBJ whole genome shotgun (WGS) entry which is preliminary data.</text>
</comment>
<gene>
    <name evidence="11" type="ORF">K7G82_07190</name>
</gene>
<feature type="transmembrane region" description="Helical" evidence="9">
    <location>
        <begin position="262"/>
        <end position="282"/>
    </location>
</feature>
<feature type="transmembrane region" description="Helical" evidence="9">
    <location>
        <begin position="294"/>
        <end position="313"/>
    </location>
</feature>
<feature type="domain" description="Major facilitator superfamily (MFS) profile" evidence="10">
    <location>
        <begin position="15"/>
        <end position="415"/>
    </location>
</feature>
<evidence type="ECO:0000313" key="12">
    <source>
        <dbReference type="Proteomes" id="UP000706039"/>
    </source>
</evidence>
<dbReference type="Gene3D" id="1.20.1250.20">
    <property type="entry name" value="MFS general substrate transporter like domains"/>
    <property type="match status" value="2"/>
</dbReference>